<evidence type="ECO:0000256" key="3">
    <source>
        <dbReference type="ARBA" id="ARBA00022679"/>
    </source>
</evidence>
<keyword evidence="7" id="KW-0012">Acyltransferase</keyword>
<feature type="domain" description="Acyltransferase 3" evidence="10">
    <location>
        <begin position="9"/>
        <end position="338"/>
    </location>
</feature>
<keyword evidence="12" id="KW-1185">Reference proteome</keyword>
<feature type="transmembrane region" description="Helical" evidence="9">
    <location>
        <begin position="229"/>
        <end position="250"/>
    </location>
</feature>
<protein>
    <submittedName>
        <fullName evidence="11">Acetyltransferase</fullName>
    </submittedName>
</protein>
<feature type="transmembrane region" description="Helical" evidence="9">
    <location>
        <begin position="324"/>
        <end position="349"/>
    </location>
</feature>
<keyword evidence="4 9" id="KW-0812">Transmembrane</keyword>
<organism evidence="11 12">
    <name type="scientific">Candidatus Vagococcus giribetii</name>
    <dbReference type="NCBI Taxonomy" id="2230876"/>
    <lineage>
        <taxon>Bacteria</taxon>
        <taxon>Bacillati</taxon>
        <taxon>Bacillota</taxon>
        <taxon>Bacilli</taxon>
        <taxon>Lactobacillales</taxon>
        <taxon>Enterococcaceae</taxon>
        <taxon>Vagococcus</taxon>
    </lineage>
</organism>
<keyword evidence="2" id="KW-1003">Cell membrane</keyword>
<comment type="subcellular location">
    <subcellularLocation>
        <location evidence="1">Cell membrane</location>
        <topology evidence="1">Multi-pass membrane protein</topology>
    </subcellularLocation>
</comment>
<keyword evidence="6 9" id="KW-0472">Membrane</keyword>
<dbReference type="Gene3D" id="3.40.50.1110">
    <property type="entry name" value="SGNH hydrolase"/>
    <property type="match status" value="1"/>
</dbReference>
<feature type="transmembrane region" description="Helical" evidence="9">
    <location>
        <begin position="34"/>
        <end position="55"/>
    </location>
</feature>
<feature type="transmembrane region" description="Helical" evidence="9">
    <location>
        <begin position="256"/>
        <end position="278"/>
    </location>
</feature>
<evidence type="ECO:0000259" key="10">
    <source>
        <dbReference type="Pfam" id="PF01757"/>
    </source>
</evidence>
<feature type="compositionally biased region" description="Low complexity" evidence="8">
    <location>
        <begin position="431"/>
        <end position="441"/>
    </location>
</feature>
<feature type="region of interest" description="Disordered" evidence="8">
    <location>
        <begin position="409"/>
        <end position="448"/>
    </location>
</feature>
<dbReference type="Pfam" id="PF01757">
    <property type="entry name" value="Acyl_transf_3"/>
    <property type="match status" value="1"/>
</dbReference>
<dbReference type="EMBL" id="JAFLVX010000018">
    <property type="protein sequence ID" value="MBO0476816.1"/>
    <property type="molecule type" value="Genomic_DNA"/>
</dbReference>
<keyword evidence="3" id="KW-0808">Transferase</keyword>
<dbReference type="PANTHER" id="PTHR23028:SF53">
    <property type="entry name" value="ACYL_TRANSF_3 DOMAIN-CONTAINING PROTEIN"/>
    <property type="match status" value="1"/>
</dbReference>
<feature type="transmembrane region" description="Helical" evidence="9">
    <location>
        <begin position="76"/>
        <end position="95"/>
    </location>
</feature>
<gene>
    <name evidence="11" type="ORF">DOK76_07025</name>
</gene>
<dbReference type="InterPro" id="IPR036514">
    <property type="entry name" value="SGNH_hydro_sf"/>
</dbReference>
<dbReference type="RefSeq" id="WP_206966197.1">
    <property type="nucleotide sequence ID" value="NZ_JAFLVX010000018.1"/>
</dbReference>
<name>A0ABS3HT34_9ENTE</name>
<reference evidence="11 12" key="1">
    <citation type="submission" date="2021-03" db="EMBL/GenBank/DDBJ databases">
        <title>Enterococcal diversity collection.</title>
        <authorList>
            <person name="Gilmore M.S."/>
            <person name="Schwartzman J."/>
            <person name="Van Tyne D."/>
            <person name="Martin M."/>
            <person name="Earl A.M."/>
            <person name="Manson A.L."/>
            <person name="Straub T."/>
            <person name="Salamzade R."/>
            <person name="Saavedra J."/>
            <person name="Lebreton F."/>
            <person name="Prichula J."/>
            <person name="Schaufler K."/>
            <person name="Gaca A."/>
            <person name="Sgardioli B."/>
            <person name="Wagenaar J."/>
            <person name="Strong T."/>
        </authorList>
    </citation>
    <scope>NUCLEOTIDE SEQUENCE [LARGE SCALE GENOMIC DNA]</scope>
    <source>
        <strain evidence="11 12">DIV0080</strain>
    </source>
</reference>
<feature type="compositionally biased region" description="Low complexity" evidence="8">
    <location>
        <begin position="413"/>
        <end position="422"/>
    </location>
</feature>
<feature type="transmembrane region" description="Helical" evidence="9">
    <location>
        <begin position="172"/>
        <end position="190"/>
    </location>
</feature>
<evidence type="ECO:0000256" key="5">
    <source>
        <dbReference type="ARBA" id="ARBA00022989"/>
    </source>
</evidence>
<proteinExistence type="predicted"/>
<dbReference type="InterPro" id="IPR050879">
    <property type="entry name" value="Acyltransferase_3"/>
</dbReference>
<dbReference type="CDD" id="cd01840">
    <property type="entry name" value="SGNH_hydrolase_yrhL_like"/>
    <property type="match status" value="1"/>
</dbReference>
<feature type="transmembrane region" description="Helical" evidence="9">
    <location>
        <begin position="7"/>
        <end position="28"/>
    </location>
</feature>
<dbReference type="PANTHER" id="PTHR23028">
    <property type="entry name" value="ACETYLTRANSFERASE"/>
    <property type="match status" value="1"/>
</dbReference>
<keyword evidence="5 9" id="KW-1133">Transmembrane helix</keyword>
<evidence type="ECO:0000256" key="2">
    <source>
        <dbReference type="ARBA" id="ARBA00022475"/>
    </source>
</evidence>
<evidence type="ECO:0000313" key="11">
    <source>
        <dbReference type="EMBL" id="MBO0476816.1"/>
    </source>
</evidence>
<dbReference type="SUPFAM" id="SSF52266">
    <property type="entry name" value="SGNH hydrolase"/>
    <property type="match status" value="1"/>
</dbReference>
<evidence type="ECO:0000256" key="1">
    <source>
        <dbReference type="ARBA" id="ARBA00004651"/>
    </source>
</evidence>
<dbReference type="Proteomes" id="UP000664857">
    <property type="component" value="Unassembled WGS sequence"/>
</dbReference>
<evidence type="ECO:0000313" key="12">
    <source>
        <dbReference type="Proteomes" id="UP000664857"/>
    </source>
</evidence>
<dbReference type="InterPro" id="IPR002656">
    <property type="entry name" value="Acyl_transf_3_dom"/>
</dbReference>
<feature type="transmembrane region" description="Helical" evidence="9">
    <location>
        <begin position="370"/>
        <end position="389"/>
    </location>
</feature>
<feature type="transmembrane region" description="Helical" evidence="9">
    <location>
        <begin position="139"/>
        <end position="160"/>
    </location>
</feature>
<sequence length="622" mass="70643">MDNKRKYITGIDGLRSIAVVGVILYHLTPRIMPGGFLGVTFFFVISGYLMTDIILSEWNRRKKISLKQFYYKRAKRIYPSLIIMFVVSGSAFLLLSKDLLINFKQIVSSSLLNVNNFWQMLNGSSYFDRFGNESAFTHLWSLSIEGQFYIIWPILVAFLLYKQDDYKRLKTFVLVSGGLSSVLMIAFYNPNALDRIYYGTDTRIFSILIGAYLAIYLKEHGERLANISRNWQMTALVTSVISMILCFIFISDNQSFVYQGGMLIFSLISMVLLGTIITSETSNSLLTNPIFKWIGTRSYEIYLWQFPVMITYEKIIKWDGTNSFYHLLIQIILILGLSELTYRLVKYLVSHVKFSKEWLQETVQTHKGKVSVAVCLLFAGTFITSLAIAPSGRSSASVELEEKLKKNQEIIASKETTPSTTDSKTKESSTKESTTTSSSSEADVKKEEAANQLVELSTKEKDYLKGINLSAIGDSLLLSAAPEVKEIFPKSTIDAEVGRQLMDSEPIFKKASDDKKLGDVVLVVLGTNGSFTTKEMEDILAHMPDKEIFFVNTMVQRPWQKAVNDELVKTEKNHKNTHVIDWKTHSDGHRDWFDVDDVHLTPDGAQQFSAYIGKEIYNQLNK</sequence>
<accession>A0ABS3HT34</accession>
<comment type="caution">
    <text evidence="11">The sequence shown here is derived from an EMBL/GenBank/DDBJ whole genome shotgun (WGS) entry which is preliminary data.</text>
</comment>
<evidence type="ECO:0000256" key="4">
    <source>
        <dbReference type="ARBA" id="ARBA00022692"/>
    </source>
</evidence>
<evidence type="ECO:0000256" key="6">
    <source>
        <dbReference type="ARBA" id="ARBA00023136"/>
    </source>
</evidence>
<evidence type="ECO:0000256" key="9">
    <source>
        <dbReference type="SAM" id="Phobius"/>
    </source>
</evidence>
<evidence type="ECO:0000256" key="7">
    <source>
        <dbReference type="ARBA" id="ARBA00023315"/>
    </source>
</evidence>
<evidence type="ECO:0000256" key="8">
    <source>
        <dbReference type="SAM" id="MobiDB-lite"/>
    </source>
</evidence>